<keyword evidence="4" id="KW-0186">Copper</keyword>
<gene>
    <name evidence="12" type="ORF">HIM_04986</name>
</gene>
<evidence type="ECO:0000259" key="11">
    <source>
        <dbReference type="PROSITE" id="PS00498"/>
    </source>
</evidence>
<dbReference type="PANTHER" id="PTHR11474:SF76">
    <property type="entry name" value="SHKT DOMAIN-CONTAINING PROTEIN"/>
    <property type="match status" value="1"/>
</dbReference>
<keyword evidence="13" id="KW-1185">Reference proteome</keyword>
<keyword evidence="3" id="KW-0479">Metal-binding</keyword>
<organism evidence="12 13">
    <name type="scientific">Hirsutella minnesotensis 3608</name>
    <dbReference type="NCBI Taxonomy" id="1043627"/>
    <lineage>
        <taxon>Eukaryota</taxon>
        <taxon>Fungi</taxon>
        <taxon>Dikarya</taxon>
        <taxon>Ascomycota</taxon>
        <taxon>Pezizomycotina</taxon>
        <taxon>Sordariomycetes</taxon>
        <taxon>Hypocreomycetidae</taxon>
        <taxon>Hypocreales</taxon>
        <taxon>Ophiocordycipitaceae</taxon>
        <taxon>Hirsutella</taxon>
    </lineage>
</organism>
<evidence type="ECO:0000256" key="8">
    <source>
        <dbReference type="SAM" id="MobiDB-lite"/>
    </source>
</evidence>
<evidence type="ECO:0000313" key="13">
    <source>
        <dbReference type="Proteomes" id="UP000054481"/>
    </source>
</evidence>
<protein>
    <recommendedName>
        <fullName evidence="2">tyrosinase</fullName>
        <ecNumber evidence="2">1.14.18.1</ecNumber>
    </recommendedName>
</protein>
<dbReference type="PANTHER" id="PTHR11474">
    <property type="entry name" value="TYROSINASE FAMILY MEMBER"/>
    <property type="match status" value="1"/>
</dbReference>
<dbReference type="InterPro" id="IPR050316">
    <property type="entry name" value="Tyrosinase/Hemocyanin"/>
</dbReference>
<dbReference type="Pfam" id="PF00264">
    <property type="entry name" value="Tyrosinase"/>
    <property type="match status" value="1"/>
</dbReference>
<dbReference type="Gene3D" id="1.10.1280.10">
    <property type="entry name" value="Di-copper center containing domain from catechol oxidase"/>
    <property type="match status" value="1"/>
</dbReference>
<dbReference type="GO" id="GO:0046872">
    <property type="term" value="F:metal ion binding"/>
    <property type="evidence" value="ECO:0007669"/>
    <property type="project" value="UniProtKB-KW"/>
</dbReference>
<dbReference type="GO" id="GO:0042438">
    <property type="term" value="P:melanin biosynthetic process"/>
    <property type="evidence" value="ECO:0007669"/>
    <property type="project" value="UniProtKB-KW"/>
</dbReference>
<dbReference type="PROSITE" id="PS00498">
    <property type="entry name" value="TYROSINASE_2"/>
    <property type="match status" value="1"/>
</dbReference>
<keyword evidence="5" id="KW-0470">Melanin biosynthesis</keyword>
<dbReference type="InterPro" id="IPR008922">
    <property type="entry name" value="Di-copper_centre_dom_sf"/>
</dbReference>
<dbReference type="PROSITE" id="PS00497">
    <property type="entry name" value="TYROSINASE_1"/>
    <property type="match status" value="1"/>
</dbReference>
<evidence type="ECO:0000256" key="3">
    <source>
        <dbReference type="ARBA" id="ARBA00022723"/>
    </source>
</evidence>
<feature type="signal peptide" evidence="9">
    <location>
        <begin position="1"/>
        <end position="20"/>
    </location>
</feature>
<dbReference type="PRINTS" id="PR00092">
    <property type="entry name" value="TYROSINASE"/>
</dbReference>
<evidence type="ECO:0000256" key="2">
    <source>
        <dbReference type="ARBA" id="ARBA00011906"/>
    </source>
</evidence>
<accession>A0A0F7ZUV5</accession>
<evidence type="ECO:0000259" key="10">
    <source>
        <dbReference type="PROSITE" id="PS00497"/>
    </source>
</evidence>
<dbReference type="OrthoDB" id="6132182at2759"/>
<comment type="catalytic activity">
    <reaction evidence="6">
        <text>2 L-dopa + O2 = 2 L-dopaquinone + 2 H2O</text>
        <dbReference type="Rhea" id="RHEA:34287"/>
        <dbReference type="ChEBI" id="CHEBI:15377"/>
        <dbReference type="ChEBI" id="CHEBI:15379"/>
        <dbReference type="ChEBI" id="CHEBI:57504"/>
        <dbReference type="ChEBI" id="CHEBI:57924"/>
        <dbReference type="EC" id="1.14.18.1"/>
    </reaction>
</comment>
<dbReference type="InterPro" id="IPR002227">
    <property type="entry name" value="Tyrosinase_Cu-bd"/>
</dbReference>
<comment type="catalytic activity">
    <reaction evidence="7">
        <text>L-tyrosine + O2 = L-dopaquinone + H2O</text>
        <dbReference type="Rhea" id="RHEA:18117"/>
        <dbReference type="ChEBI" id="CHEBI:15377"/>
        <dbReference type="ChEBI" id="CHEBI:15379"/>
        <dbReference type="ChEBI" id="CHEBI:57924"/>
        <dbReference type="ChEBI" id="CHEBI:58315"/>
        <dbReference type="EC" id="1.14.18.1"/>
    </reaction>
</comment>
<feature type="domain" description="Tyrosinase copper-binding" evidence="10">
    <location>
        <begin position="104"/>
        <end position="121"/>
    </location>
</feature>
<dbReference type="EC" id="1.14.18.1" evidence="2"/>
<dbReference type="SUPFAM" id="SSF48056">
    <property type="entry name" value="Di-copper centre-containing domain"/>
    <property type="match status" value="1"/>
</dbReference>
<evidence type="ECO:0000256" key="9">
    <source>
        <dbReference type="SAM" id="SignalP"/>
    </source>
</evidence>
<dbReference type="AlphaFoldDB" id="A0A0F7ZUV5"/>
<dbReference type="EMBL" id="KQ030516">
    <property type="protein sequence ID" value="KJZ75523.1"/>
    <property type="molecule type" value="Genomic_DNA"/>
</dbReference>
<evidence type="ECO:0000256" key="5">
    <source>
        <dbReference type="ARBA" id="ARBA00023101"/>
    </source>
</evidence>
<evidence type="ECO:0000256" key="1">
    <source>
        <dbReference type="ARBA" id="ARBA00009928"/>
    </source>
</evidence>
<keyword evidence="9" id="KW-0732">Signal</keyword>
<dbReference type="Proteomes" id="UP000054481">
    <property type="component" value="Unassembled WGS sequence"/>
</dbReference>
<feature type="domain" description="Tyrosinase copper-binding" evidence="11">
    <location>
        <begin position="287"/>
        <end position="298"/>
    </location>
</feature>
<feature type="region of interest" description="Disordered" evidence="8">
    <location>
        <begin position="502"/>
        <end position="537"/>
    </location>
</feature>
<comment type="similarity">
    <text evidence="1">Belongs to the tyrosinase family.</text>
</comment>
<feature type="compositionally biased region" description="Basic and acidic residues" evidence="8">
    <location>
        <begin position="527"/>
        <end position="537"/>
    </location>
</feature>
<evidence type="ECO:0000313" key="12">
    <source>
        <dbReference type="EMBL" id="KJZ75523.1"/>
    </source>
</evidence>
<sequence length="537" mass="60010">MLPRLITSTLVLGTAALIAADPYPITGVATAQGPVPVRRNINDLQAEAGPQWDLYIQALTDMYKVDDSDPLSFFQVAGIHGKPFIPWNNSGAGMNTGWGGYCPHGEPLFLSWHRPFVLLYEQVLVDHAKRIASQYPPERRDEYVRAADALRAPFWDWAAPAQVPPSTVPQNVTINTASGSQTISNPLMTYRFPQQVMDGKYGEWDRERRPEIVRCPSPQSYPDFANSAMRLRPYKNQVYDIFTTSNTFSEFASTGDRGVSLEQIHNNIHWDGACGSQFLDSTLAAYDPLFMMHHCNVDRLWAYWQAIHPDEASFTQPYRGGPRFSTQAGTTITPDSPLQPFFGKDSRQHTTNSVNSIRNFGYTYEGLEYWAKSEDQMKQDATRLINKLYSDNEAAPPGRKLRRDAMKKRYFAQVQLKVEEVERPCAVNVYVGDKRAGSVVVMVQPPAGILNGAVALDQTLDQAGGSGNAANSLNQSLQIEIVKFDGTRINLDSVPSLNVEIEDADVTPPSRDDELPKYSSRVLRPANKTDRQDKAKI</sequence>
<proteinExistence type="inferred from homology"/>
<feature type="chain" id="PRO_5002526597" description="tyrosinase" evidence="9">
    <location>
        <begin position="21"/>
        <end position="537"/>
    </location>
</feature>
<evidence type="ECO:0000256" key="6">
    <source>
        <dbReference type="ARBA" id="ARBA00048233"/>
    </source>
</evidence>
<reference evidence="12 13" key="1">
    <citation type="journal article" date="2014" name="Genome Biol. Evol.">
        <title>Comparative genomics and transcriptomics analyses reveal divergent lifestyle features of nematode endoparasitic fungus Hirsutella minnesotensis.</title>
        <authorList>
            <person name="Lai Y."/>
            <person name="Liu K."/>
            <person name="Zhang X."/>
            <person name="Zhang X."/>
            <person name="Li K."/>
            <person name="Wang N."/>
            <person name="Shu C."/>
            <person name="Wu Y."/>
            <person name="Wang C."/>
            <person name="Bushley K.E."/>
            <person name="Xiang M."/>
            <person name="Liu X."/>
        </authorList>
    </citation>
    <scope>NUCLEOTIDE SEQUENCE [LARGE SCALE GENOMIC DNA]</scope>
    <source>
        <strain evidence="12 13">3608</strain>
    </source>
</reference>
<dbReference type="GO" id="GO:0004503">
    <property type="term" value="F:tyrosinase activity"/>
    <property type="evidence" value="ECO:0007669"/>
    <property type="project" value="UniProtKB-EC"/>
</dbReference>
<evidence type="ECO:0000256" key="7">
    <source>
        <dbReference type="ARBA" id="ARBA00048881"/>
    </source>
</evidence>
<evidence type="ECO:0000256" key="4">
    <source>
        <dbReference type="ARBA" id="ARBA00023008"/>
    </source>
</evidence>
<name>A0A0F7ZUV5_9HYPO</name>